<evidence type="ECO:0000313" key="2">
    <source>
        <dbReference type="Proteomes" id="UP000663191"/>
    </source>
</evidence>
<dbReference type="EMBL" id="CP071463">
    <property type="protein sequence ID" value="QSW86270.1"/>
    <property type="molecule type" value="Genomic_DNA"/>
</dbReference>
<reference evidence="1 2" key="1">
    <citation type="journal article" date="2006" name="Int. J. Syst. Evol. Microbiol.">
        <title>Haloterrigena longa sp. nov. and Haloterrigena limicola sp. nov., extremely halophilic archaea isolated from a salt lake.</title>
        <authorList>
            <person name="Cui H.L."/>
            <person name="Tohty D."/>
            <person name="Zhou P.J."/>
            <person name="Liu S.J."/>
        </authorList>
    </citation>
    <scope>NUCLEOTIDE SEQUENCE [LARGE SCALE GENOMIC DNA]</scope>
    <source>
        <strain evidence="1 2">ABH32</strain>
    </source>
</reference>
<organism evidence="1 2">
    <name type="scientific">Natrinema longum</name>
    <dbReference type="NCBI Taxonomy" id="370324"/>
    <lineage>
        <taxon>Archaea</taxon>
        <taxon>Methanobacteriati</taxon>
        <taxon>Methanobacteriota</taxon>
        <taxon>Stenosarchaea group</taxon>
        <taxon>Halobacteria</taxon>
        <taxon>Halobacteriales</taxon>
        <taxon>Natrialbaceae</taxon>
        <taxon>Natrinema</taxon>
    </lineage>
</organism>
<protein>
    <submittedName>
        <fullName evidence="1">Uncharacterized protein</fullName>
    </submittedName>
</protein>
<keyword evidence="2" id="KW-1185">Reference proteome</keyword>
<dbReference type="Proteomes" id="UP000663191">
    <property type="component" value="Chromosome"/>
</dbReference>
<name>A0A8A2UCD7_9EURY</name>
<sequence>MSTSISRWPRAGAVRARWAALERDWKSVVVGATIVTLHSVFGVPIPW</sequence>
<dbReference type="KEGG" id="hlo:J0X27_05485"/>
<dbReference type="GeneID" id="63183175"/>
<dbReference type="RefSeq" id="WP_207271397.1">
    <property type="nucleotide sequence ID" value="NZ_CP071463.1"/>
</dbReference>
<accession>A0A8A2UCD7</accession>
<dbReference type="OrthoDB" id="180691at2157"/>
<proteinExistence type="predicted"/>
<gene>
    <name evidence="1" type="ORF">J0X27_05485</name>
</gene>
<evidence type="ECO:0000313" key="1">
    <source>
        <dbReference type="EMBL" id="QSW86270.1"/>
    </source>
</evidence>
<dbReference type="AlphaFoldDB" id="A0A8A2UCD7"/>